<dbReference type="Proteomes" id="UP000199649">
    <property type="component" value="Chromosome I"/>
</dbReference>
<gene>
    <name evidence="1" type="ORF">SAMN04489719_2129</name>
</gene>
<dbReference type="InterPro" id="IPR046237">
    <property type="entry name" value="DUF6270"/>
</dbReference>
<name>A0A1H1RIE6_9MICO</name>
<dbReference type="AlphaFoldDB" id="A0A1H1RIE6"/>
<proteinExistence type="predicted"/>
<accession>A0A1H1RIE6</accession>
<dbReference type="STRING" id="684552.SAMN04489719_2129"/>
<protein>
    <submittedName>
        <fullName evidence="1">Uncharacterized protein</fullName>
    </submittedName>
</protein>
<dbReference type="EMBL" id="LT629734">
    <property type="protein sequence ID" value="SDS35480.1"/>
    <property type="molecule type" value="Genomic_DNA"/>
</dbReference>
<organism evidence="1 2">
    <name type="scientific">Agrococcus carbonis</name>
    <dbReference type="NCBI Taxonomy" id="684552"/>
    <lineage>
        <taxon>Bacteria</taxon>
        <taxon>Bacillati</taxon>
        <taxon>Actinomycetota</taxon>
        <taxon>Actinomycetes</taxon>
        <taxon>Micrococcales</taxon>
        <taxon>Microbacteriaceae</taxon>
        <taxon>Agrococcus</taxon>
    </lineage>
</organism>
<evidence type="ECO:0000313" key="1">
    <source>
        <dbReference type="EMBL" id="SDS35480.1"/>
    </source>
</evidence>
<sequence>MIVGSCVSRDALSHVAADFSVESYIARQSLISAGSPVAASPLHAERIPSSFQRRSMQSDHQGDLFDQVSHRADVVDLVLWDIVDERNGVVRSPDGHYFTNNWELHQTGAVDALPELPVVAFDTEEHFELWRRGAERFVALLRAKELFDRTIAILPAMADRFEDGTKVSSVSPRFNDGYGERFERYVKFIGEELGIVTVALPISEVRAGRRHRWGVAPYHYDDRTEALIAEAIRRVADENRWPSSGHLPTYWSVPPLNGSLELRVHASQATSPSGFLVEAHALDAAGDVLSPSTLSWPFSRHVGSAYCYVPSTTGPAAIDLLPLAASADVRSVLLRPRNWNDQSASAERVISSIEVKSSDSWKLLTLRRAPEALAMSDL</sequence>
<keyword evidence="2" id="KW-1185">Reference proteome</keyword>
<reference evidence="2" key="1">
    <citation type="submission" date="2016-10" db="EMBL/GenBank/DDBJ databases">
        <authorList>
            <person name="Varghese N."/>
            <person name="Submissions S."/>
        </authorList>
    </citation>
    <scope>NUCLEOTIDE SEQUENCE [LARGE SCALE GENOMIC DNA]</scope>
    <source>
        <strain evidence="2">DSM 22965</strain>
    </source>
</reference>
<dbReference type="Pfam" id="PF19786">
    <property type="entry name" value="DUF6270"/>
    <property type="match status" value="1"/>
</dbReference>
<evidence type="ECO:0000313" key="2">
    <source>
        <dbReference type="Proteomes" id="UP000199649"/>
    </source>
</evidence>